<dbReference type="GO" id="GO:0003746">
    <property type="term" value="F:translation elongation factor activity"/>
    <property type="evidence" value="ECO:0007669"/>
    <property type="project" value="TreeGrafter"/>
</dbReference>
<proteinExistence type="predicted"/>
<comment type="function">
    <text evidence="15">Translation factor required for the incorporation of the rare amino acid selenocysteine encoded by UGA codons. Replaces the eRF1-eRF3-GTP ternary complex for the insertion of selenocysteine directed by the UGA codon. Insertion of selenocysteine at UGA codons is mediated by SECISBP2 and EEFSEC: SECISBP2 (1) specifically binds the SECIS sequence once the 80S ribosome encounters an in-frame UGA codon and (2) contacts the RPS27A/eS31 of the 40S ribosome before ribosome stalling. (3) GTP-bound EEFSEC then delivers selenocysteinyl-tRNA(Sec) to the 80S ribosome and adopts a preaccommodated state conformation. (4) After GTP hydrolysis, EEFSEC dissociates from the assembly, selenocysteinyl-tRNA(Sec) accommodates, and peptide bond synthesis and selenoprotein elongation occur.</text>
</comment>
<evidence type="ECO:0000256" key="12">
    <source>
        <dbReference type="ARBA" id="ARBA00023134"/>
    </source>
</evidence>
<evidence type="ECO:0000256" key="2">
    <source>
        <dbReference type="ARBA" id="ARBA00001946"/>
    </source>
</evidence>
<protein>
    <recommendedName>
        <fullName evidence="5">Selenocysteine-specific elongation factor</fullName>
    </recommendedName>
    <alternativeName>
        <fullName evidence="17">Elongation factor sec</fullName>
    </alternativeName>
    <alternativeName>
        <fullName evidence="16">Eukaryotic elongation factor, selenocysteine-tRNA-specific</fullName>
    </alternativeName>
</protein>
<evidence type="ECO:0000256" key="15">
    <source>
        <dbReference type="ARBA" id="ARBA00054716"/>
    </source>
</evidence>
<evidence type="ECO:0000313" key="21">
    <source>
        <dbReference type="EMBL" id="CAF3616740.1"/>
    </source>
</evidence>
<dbReference type="EMBL" id="CAJOBC010000702">
    <property type="protein sequence ID" value="CAF3616740.1"/>
    <property type="molecule type" value="Genomic_DNA"/>
</dbReference>
<dbReference type="SUPFAM" id="SSF52540">
    <property type="entry name" value="P-loop containing nucleoside triphosphate hydrolases"/>
    <property type="match status" value="1"/>
</dbReference>
<keyword evidence="10" id="KW-0378">Hydrolase</keyword>
<dbReference type="Gene3D" id="2.40.30.10">
    <property type="entry name" value="Translation factors"/>
    <property type="match status" value="2"/>
</dbReference>
<organism evidence="20 22">
    <name type="scientific">Didymodactylos carnosus</name>
    <dbReference type="NCBI Taxonomy" id="1234261"/>
    <lineage>
        <taxon>Eukaryota</taxon>
        <taxon>Metazoa</taxon>
        <taxon>Spiralia</taxon>
        <taxon>Gnathifera</taxon>
        <taxon>Rotifera</taxon>
        <taxon>Eurotatoria</taxon>
        <taxon>Bdelloidea</taxon>
        <taxon>Philodinida</taxon>
        <taxon>Philodinidae</taxon>
        <taxon>Didymodactylos</taxon>
    </lineage>
</organism>
<dbReference type="Gene3D" id="3.40.50.300">
    <property type="entry name" value="P-loop containing nucleotide triphosphate hydrolases"/>
    <property type="match status" value="1"/>
</dbReference>
<reference evidence="20" key="1">
    <citation type="submission" date="2021-02" db="EMBL/GenBank/DDBJ databases">
        <authorList>
            <person name="Nowell W R."/>
        </authorList>
    </citation>
    <scope>NUCLEOTIDE SEQUENCE</scope>
</reference>
<comment type="subcellular location">
    <subcellularLocation>
        <location evidence="4">Cytoplasm</location>
    </subcellularLocation>
    <subcellularLocation>
        <location evidence="3">Nucleus</location>
    </subcellularLocation>
</comment>
<dbReference type="Pfam" id="PF21131">
    <property type="entry name" value="eEFSec_4th"/>
    <property type="match status" value="1"/>
</dbReference>
<evidence type="ECO:0000256" key="7">
    <source>
        <dbReference type="ARBA" id="ARBA00022490"/>
    </source>
</evidence>
<comment type="cofactor">
    <cofactor evidence="2">
        <name>Mg(2+)</name>
        <dbReference type="ChEBI" id="CHEBI:18420"/>
    </cofactor>
</comment>
<dbReference type="InterPro" id="IPR049393">
    <property type="entry name" value="eEFSec_III"/>
</dbReference>
<dbReference type="NCBIfam" id="TIGR00231">
    <property type="entry name" value="small_GTP"/>
    <property type="match status" value="1"/>
</dbReference>
<evidence type="ECO:0000256" key="4">
    <source>
        <dbReference type="ARBA" id="ARBA00004496"/>
    </source>
</evidence>
<keyword evidence="13" id="KW-0539">Nucleus</keyword>
<dbReference type="InterPro" id="IPR004161">
    <property type="entry name" value="EFTu-like_2"/>
</dbReference>
<dbReference type="Pfam" id="PF21208">
    <property type="entry name" value="euk_SelB_III"/>
    <property type="match status" value="1"/>
</dbReference>
<evidence type="ECO:0000256" key="17">
    <source>
        <dbReference type="ARBA" id="ARBA00082387"/>
    </source>
</evidence>
<keyword evidence="11" id="KW-0648">Protein biosynthesis</keyword>
<keyword evidence="8" id="KW-0597">Phosphoprotein</keyword>
<dbReference type="InterPro" id="IPR050055">
    <property type="entry name" value="EF-Tu_GTPase"/>
</dbReference>
<evidence type="ECO:0000256" key="13">
    <source>
        <dbReference type="ARBA" id="ARBA00023242"/>
    </source>
</evidence>
<dbReference type="GO" id="GO:0005525">
    <property type="term" value="F:GTP binding"/>
    <property type="evidence" value="ECO:0007669"/>
    <property type="project" value="UniProtKB-KW"/>
</dbReference>
<dbReference type="InterPro" id="IPR027417">
    <property type="entry name" value="P-loop_NTPase"/>
</dbReference>
<keyword evidence="22" id="KW-1185">Reference proteome</keyword>
<evidence type="ECO:0000256" key="8">
    <source>
        <dbReference type="ARBA" id="ARBA00022553"/>
    </source>
</evidence>
<dbReference type="InterPro" id="IPR000795">
    <property type="entry name" value="T_Tr_GTP-bd_dom"/>
</dbReference>
<evidence type="ECO:0000256" key="14">
    <source>
        <dbReference type="ARBA" id="ARBA00049117"/>
    </source>
</evidence>
<dbReference type="CDD" id="cd04094">
    <property type="entry name" value="eSelB_III"/>
    <property type="match status" value="1"/>
</dbReference>
<dbReference type="FunFam" id="3.40.50.300:FF:000900">
    <property type="entry name" value="Eukaryotic elongation factor, selenocysteine-tRNA-specific"/>
    <property type="match status" value="1"/>
</dbReference>
<dbReference type="GO" id="GO:0003924">
    <property type="term" value="F:GTPase activity"/>
    <property type="evidence" value="ECO:0007669"/>
    <property type="project" value="InterPro"/>
</dbReference>
<dbReference type="InterPro" id="IPR005225">
    <property type="entry name" value="Small_GTP-bd"/>
</dbReference>
<dbReference type="InterPro" id="IPR049394">
    <property type="entry name" value="eEFSec_C"/>
</dbReference>
<dbReference type="CDD" id="cd03696">
    <property type="entry name" value="SelB_II"/>
    <property type="match status" value="1"/>
</dbReference>
<feature type="region of interest" description="Disordered" evidence="18">
    <location>
        <begin position="515"/>
        <end position="538"/>
    </location>
</feature>
<keyword evidence="12" id="KW-0342">GTP-binding</keyword>
<keyword evidence="9" id="KW-0547">Nucleotide-binding</keyword>
<evidence type="ECO:0000256" key="6">
    <source>
        <dbReference type="ARBA" id="ARBA00022481"/>
    </source>
</evidence>
<comment type="catalytic activity">
    <reaction evidence="14">
        <text>GTP + H2O = GDP + phosphate + H(+)</text>
        <dbReference type="Rhea" id="RHEA:19669"/>
        <dbReference type="ChEBI" id="CHEBI:15377"/>
        <dbReference type="ChEBI" id="CHEBI:15378"/>
        <dbReference type="ChEBI" id="CHEBI:37565"/>
        <dbReference type="ChEBI" id="CHEBI:43474"/>
        <dbReference type="ChEBI" id="CHEBI:58189"/>
    </reaction>
    <physiologicalReaction direction="left-to-right" evidence="14">
        <dbReference type="Rhea" id="RHEA:19670"/>
    </physiologicalReaction>
</comment>
<keyword evidence="6" id="KW-0488">Methylation</keyword>
<dbReference type="OrthoDB" id="2067at2759"/>
<dbReference type="Pfam" id="PF03144">
    <property type="entry name" value="GTP_EFTU_D2"/>
    <property type="match status" value="1"/>
</dbReference>
<gene>
    <name evidence="20" type="ORF">GPM918_LOCUS4989</name>
    <name evidence="21" type="ORF">SRO942_LOCUS4990</name>
</gene>
<dbReference type="CDD" id="cd01889">
    <property type="entry name" value="SelB_euk"/>
    <property type="match status" value="1"/>
</dbReference>
<evidence type="ECO:0000256" key="3">
    <source>
        <dbReference type="ARBA" id="ARBA00004123"/>
    </source>
</evidence>
<name>A0A813UIQ4_9BILA</name>
<dbReference type="PANTHER" id="PTHR43721:SF11">
    <property type="entry name" value="SELENOCYSTEINE-SPECIFIC ELONGATION FACTOR"/>
    <property type="match status" value="1"/>
</dbReference>
<evidence type="ECO:0000313" key="20">
    <source>
        <dbReference type="EMBL" id="CAF0829703.1"/>
    </source>
</evidence>
<dbReference type="InterPro" id="IPR009000">
    <property type="entry name" value="Transl_B-barrel_sf"/>
</dbReference>
<evidence type="ECO:0000256" key="5">
    <source>
        <dbReference type="ARBA" id="ARBA00015953"/>
    </source>
</evidence>
<evidence type="ECO:0000256" key="1">
    <source>
        <dbReference type="ARBA" id="ARBA00001936"/>
    </source>
</evidence>
<dbReference type="PRINTS" id="PR00315">
    <property type="entry name" value="ELONGATNFCT"/>
</dbReference>
<feature type="domain" description="Tr-type G" evidence="19">
    <location>
        <begin position="3"/>
        <end position="209"/>
    </location>
</feature>
<evidence type="ECO:0000313" key="22">
    <source>
        <dbReference type="Proteomes" id="UP000663829"/>
    </source>
</evidence>
<dbReference type="GO" id="GO:0005634">
    <property type="term" value="C:nucleus"/>
    <property type="evidence" value="ECO:0007669"/>
    <property type="project" value="UniProtKB-SubCell"/>
</dbReference>
<evidence type="ECO:0000256" key="9">
    <source>
        <dbReference type="ARBA" id="ARBA00022741"/>
    </source>
</evidence>
<evidence type="ECO:0000256" key="11">
    <source>
        <dbReference type="ARBA" id="ARBA00022917"/>
    </source>
</evidence>
<feature type="compositionally biased region" description="Basic and acidic residues" evidence="18">
    <location>
        <begin position="527"/>
        <end position="538"/>
    </location>
</feature>
<dbReference type="GO" id="GO:0001514">
    <property type="term" value="P:selenocysteine incorporation"/>
    <property type="evidence" value="ECO:0007669"/>
    <property type="project" value="TreeGrafter"/>
</dbReference>
<dbReference type="EMBL" id="CAJNOQ010000702">
    <property type="protein sequence ID" value="CAF0829703.1"/>
    <property type="molecule type" value="Genomic_DNA"/>
</dbReference>
<dbReference type="PANTHER" id="PTHR43721">
    <property type="entry name" value="ELONGATION FACTOR TU-RELATED"/>
    <property type="match status" value="1"/>
</dbReference>
<evidence type="ECO:0000256" key="16">
    <source>
        <dbReference type="ARBA" id="ARBA00076506"/>
    </source>
</evidence>
<dbReference type="Proteomes" id="UP000681722">
    <property type="component" value="Unassembled WGS sequence"/>
</dbReference>
<dbReference type="SUPFAM" id="SSF50447">
    <property type="entry name" value="Translation proteins"/>
    <property type="match status" value="1"/>
</dbReference>
<comment type="cofactor">
    <cofactor evidence="1">
        <name>Mn(2+)</name>
        <dbReference type="ChEBI" id="CHEBI:29035"/>
    </cofactor>
</comment>
<sequence>MTILNFNVGILGHVDSGKTSLAKALSTVASTNAFDKNPQSQERGITLDLGFSSFPLDPPEQLVTAGYDQLQITLVDCPGHASLIRTIIGGAQIIDMMLLVIDIVKGIQTQTAECLVIGEITCDKMLVVLNKIDLIDEKQRQETIVKMTKRLQKTFEKTKFANSPIVSCSASVGGSGDEQISQKTCNTLHLDDLISTLKSCIYIPNRSADGPFVFAVDHCFAIKGQGTVMTGTILSGCVRINDTIEITEQKEARKVKSMQMFRKPIERAIQGDRVGICVTQFDPDKLERGLIASVGVIKTFYALILRMNKVHYFKHEIESRTKYHITVAHSTVMGKIILFNNSDNSVNEDKDKIFDYSREYEALDQYPTTTDSLSTPTPNVYALIELETSVTCQLNSIVIGSRLDTNINANVCRLAFYGHVLDGFTDIDYMTKNEIEKIRIYKNKEKTGVVERMVDIYTIIGKDLFKKETNINLFIGCKVILTSGEQGYIESSFGQSGKIKIRIPNGLSAEVQQMFPTTKTKKQKQTTAKDDDIDHEEKTDRRANNVKIILKFKKYLFSHTNSIVQ</sequence>
<dbReference type="PROSITE" id="PS51722">
    <property type="entry name" value="G_TR_2"/>
    <property type="match status" value="1"/>
</dbReference>
<evidence type="ECO:0000259" key="19">
    <source>
        <dbReference type="PROSITE" id="PS51722"/>
    </source>
</evidence>
<accession>A0A813UIQ4</accession>
<evidence type="ECO:0000256" key="10">
    <source>
        <dbReference type="ARBA" id="ARBA00022801"/>
    </source>
</evidence>
<dbReference type="GO" id="GO:0005737">
    <property type="term" value="C:cytoplasm"/>
    <property type="evidence" value="ECO:0007669"/>
    <property type="project" value="UniProtKB-SubCell"/>
</dbReference>
<keyword evidence="7" id="KW-0963">Cytoplasm</keyword>
<dbReference type="AlphaFoldDB" id="A0A813UIQ4"/>
<dbReference type="Proteomes" id="UP000663829">
    <property type="component" value="Unassembled WGS sequence"/>
</dbReference>
<comment type="caution">
    <text evidence="20">The sequence shown here is derived from an EMBL/GenBank/DDBJ whole genome shotgun (WGS) entry which is preliminary data.</text>
</comment>
<evidence type="ECO:0000256" key="18">
    <source>
        <dbReference type="SAM" id="MobiDB-lite"/>
    </source>
</evidence>
<dbReference type="Pfam" id="PF00009">
    <property type="entry name" value="GTP_EFTU"/>
    <property type="match status" value="1"/>
</dbReference>
<dbReference type="FunFam" id="2.40.30.10:FF:000052">
    <property type="entry name" value="Selenocysteine-specific elongation factor EF-Sec"/>
    <property type="match status" value="1"/>
</dbReference>